<evidence type="ECO:0000259" key="1">
    <source>
        <dbReference type="Pfam" id="PF13439"/>
    </source>
</evidence>
<dbReference type="PANTHER" id="PTHR12526">
    <property type="entry name" value="GLYCOSYLTRANSFERASE"/>
    <property type="match status" value="1"/>
</dbReference>
<keyword evidence="2" id="KW-0808">Transferase</keyword>
<sequence>MSGYAWGGTEEVWFHLAERALGHGHQVIVAADHRVIASEPCRSLIDKGLRCSARRPFRPVRLHRLKNRLKDDHQELLSFQPDVLLINAGSPFDLGYNEILALLVEKCSGKKVFFCHFNSDRLKVENREVSRSTFAAMDHVVFVSQENQHQLEVQLAAKIRSATVILNASRLVLPEPLPFPQMGSVQFANVARLETAWKGQDILTKMMAMPLWRDRDCQLDCFGVGPEEDYIADLIALNGCGSKMKMAGYLRDLKTLWGGHHALLLPSRGEGTPLVVVEAMMCGRPVIATDVGGNAEIIEDGVNGFIAEAPTVRSFSAALQRAWDSRGRWDDMGQAAHERARDLVLSDPPGKLLKLLEELVS</sequence>
<evidence type="ECO:0000313" key="3">
    <source>
        <dbReference type="Proteomes" id="UP001596472"/>
    </source>
</evidence>
<dbReference type="InterPro" id="IPR028098">
    <property type="entry name" value="Glyco_trans_4-like_N"/>
</dbReference>
<dbReference type="CDD" id="cd03801">
    <property type="entry name" value="GT4_PimA-like"/>
    <property type="match status" value="1"/>
</dbReference>
<dbReference type="Pfam" id="PF13692">
    <property type="entry name" value="Glyco_trans_1_4"/>
    <property type="match status" value="1"/>
</dbReference>
<dbReference type="Gene3D" id="3.40.50.2000">
    <property type="entry name" value="Glycogen Phosphorylase B"/>
    <property type="match status" value="2"/>
</dbReference>
<reference evidence="3" key="1">
    <citation type="journal article" date="2019" name="Int. J. Syst. Evol. Microbiol.">
        <title>The Global Catalogue of Microorganisms (GCM) 10K type strain sequencing project: providing services to taxonomists for standard genome sequencing and annotation.</title>
        <authorList>
            <consortium name="The Broad Institute Genomics Platform"/>
            <consortium name="The Broad Institute Genome Sequencing Center for Infectious Disease"/>
            <person name="Wu L."/>
            <person name="Ma J."/>
        </authorList>
    </citation>
    <scope>NUCLEOTIDE SEQUENCE [LARGE SCALE GENOMIC DNA]</scope>
    <source>
        <strain evidence="3">CGMCC 4.1467</strain>
    </source>
</reference>
<dbReference type="GO" id="GO:0016757">
    <property type="term" value="F:glycosyltransferase activity"/>
    <property type="evidence" value="ECO:0007669"/>
    <property type="project" value="UniProtKB-KW"/>
</dbReference>
<dbReference type="RefSeq" id="WP_379713049.1">
    <property type="nucleotide sequence ID" value="NZ_JBHTBS010000006.1"/>
</dbReference>
<dbReference type="EMBL" id="JBHTBS010000006">
    <property type="protein sequence ID" value="MFC7338103.1"/>
    <property type="molecule type" value="Genomic_DNA"/>
</dbReference>
<feature type="domain" description="Glycosyltransferase subfamily 4-like N-terminal" evidence="1">
    <location>
        <begin position="6"/>
        <end position="153"/>
    </location>
</feature>
<comment type="caution">
    <text evidence="2">The sequence shown here is derived from an EMBL/GenBank/DDBJ whole genome shotgun (WGS) entry which is preliminary data.</text>
</comment>
<keyword evidence="2" id="KW-0328">Glycosyltransferase</keyword>
<name>A0ABW2L6R9_9BACT</name>
<dbReference type="Proteomes" id="UP001596472">
    <property type="component" value="Unassembled WGS sequence"/>
</dbReference>
<proteinExistence type="predicted"/>
<dbReference type="EC" id="2.4.-.-" evidence="2"/>
<accession>A0ABW2L6R9</accession>
<keyword evidence="3" id="KW-1185">Reference proteome</keyword>
<dbReference type="SUPFAM" id="SSF53756">
    <property type="entry name" value="UDP-Glycosyltransferase/glycogen phosphorylase"/>
    <property type="match status" value="1"/>
</dbReference>
<evidence type="ECO:0000313" key="2">
    <source>
        <dbReference type="EMBL" id="MFC7338103.1"/>
    </source>
</evidence>
<dbReference type="Pfam" id="PF13439">
    <property type="entry name" value="Glyco_transf_4"/>
    <property type="match status" value="1"/>
</dbReference>
<protein>
    <submittedName>
        <fullName evidence="2">Glycosyltransferase family 4 protein</fullName>
        <ecNumber evidence="2">2.4.-.-</ecNumber>
    </submittedName>
</protein>
<gene>
    <name evidence="2" type="ORF">ACFQY0_12995</name>
</gene>
<organism evidence="2 3">
    <name type="scientific">Haloferula chungangensis</name>
    <dbReference type="NCBI Taxonomy" id="1048331"/>
    <lineage>
        <taxon>Bacteria</taxon>
        <taxon>Pseudomonadati</taxon>
        <taxon>Verrucomicrobiota</taxon>
        <taxon>Verrucomicrobiia</taxon>
        <taxon>Verrucomicrobiales</taxon>
        <taxon>Verrucomicrobiaceae</taxon>
        <taxon>Haloferula</taxon>
    </lineage>
</organism>